<dbReference type="EMBL" id="BSPX01000029">
    <property type="protein sequence ID" value="GLT22685.1"/>
    <property type="molecule type" value="Genomic_DNA"/>
</dbReference>
<organism evidence="2 3">
    <name type="scientific">Zoogloea oryzae</name>
    <dbReference type="NCBI Taxonomy" id="310767"/>
    <lineage>
        <taxon>Bacteria</taxon>
        <taxon>Pseudomonadati</taxon>
        <taxon>Pseudomonadota</taxon>
        <taxon>Betaproteobacteria</taxon>
        <taxon>Rhodocyclales</taxon>
        <taxon>Zoogloeaceae</taxon>
        <taxon>Zoogloea</taxon>
    </lineage>
</organism>
<reference evidence="3" key="1">
    <citation type="journal article" date="2019" name="Int. J. Syst. Evol. Microbiol.">
        <title>The Global Catalogue of Microorganisms (GCM) 10K type strain sequencing project: providing services to taxonomists for standard genome sequencing and annotation.</title>
        <authorList>
            <consortium name="The Broad Institute Genomics Platform"/>
            <consortium name="The Broad Institute Genome Sequencing Center for Infectious Disease"/>
            <person name="Wu L."/>
            <person name="Ma J."/>
        </authorList>
    </citation>
    <scope>NUCLEOTIDE SEQUENCE [LARGE SCALE GENOMIC DNA]</scope>
    <source>
        <strain evidence="3">NBRC 102407</strain>
    </source>
</reference>
<feature type="coiled-coil region" evidence="1">
    <location>
        <begin position="203"/>
        <end position="258"/>
    </location>
</feature>
<keyword evidence="1" id="KW-0175">Coiled coil</keyword>
<dbReference type="Proteomes" id="UP001157167">
    <property type="component" value="Unassembled WGS sequence"/>
</dbReference>
<gene>
    <name evidence="2" type="ORF">GCM10007933_21450</name>
</gene>
<keyword evidence="3" id="KW-1185">Reference proteome</keyword>
<accession>A0ABQ6FDY1</accession>
<dbReference type="Gene3D" id="1.20.5.400">
    <property type="match status" value="1"/>
</dbReference>
<evidence type="ECO:0000313" key="3">
    <source>
        <dbReference type="Proteomes" id="UP001157167"/>
    </source>
</evidence>
<dbReference type="PIRSF" id="PIRSF016624">
    <property type="entry name" value="Mu_prophg_I"/>
    <property type="match status" value="1"/>
</dbReference>
<sequence>MYQNAIATKMALYQTGANVSNPSKPPRIASRLQCAVALVFELDAGTTEAHLLPVGPFRAVDGRPRDCAAWNLDANIAELVIKRQEQRTNDTLIDFEHQSIRAADNGKRVEAAGWFRQLEWREGKGLYAVGITWVGDTAELIAAKKLRYVSAVFTYRPDTGEVVEIISVALTNTPALDGLDALAALARLHSPEEETMPITEAALAALTAERDTLQTSNAALTAEVANLKTANAALTAERDQLKAKADAADQEKAQAALAAEKAKHAELMDAALTNGRLTPAMKPWAEKQTLAALTEYLDTVAPLPPAGGRQGGAGGDPAAGLTAEEQAMCTRLGVTAEEYAKTKAGK</sequence>
<comment type="caution">
    <text evidence="2">The sequence shown here is derived from an EMBL/GenBank/DDBJ whole genome shotgun (WGS) entry which is preliminary data.</text>
</comment>
<evidence type="ECO:0000313" key="2">
    <source>
        <dbReference type="EMBL" id="GLT22685.1"/>
    </source>
</evidence>
<proteinExistence type="predicted"/>
<protein>
    <submittedName>
        <fullName evidence="2">Uncharacterized protein</fullName>
    </submittedName>
</protein>
<dbReference type="Pfam" id="PF10123">
    <property type="entry name" value="Mu-like_Pro"/>
    <property type="match status" value="1"/>
</dbReference>
<name>A0ABQ6FDY1_9RHOO</name>
<dbReference type="InterPro" id="IPR012106">
    <property type="entry name" value="Phage_Mu_Gp1"/>
</dbReference>
<evidence type="ECO:0000256" key="1">
    <source>
        <dbReference type="SAM" id="Coils"/>
    </source>
</evidence>